<organism evidence="1 2">
    <name type="scientific">Helicobacter trogontum</name>
    <dbReference type="NCBI Taxonomy" id="50960"/>
    <lineage>
        <taxon>Bacteria</taxon>
        <taxon>Pseudomonadati</taxon>
        <taxon>Campylobacterota</taxon>
        <taxon>Epsilonproteobacteria</taxon>
        <taxon>Campylobacterales</taxon>
        <taxon>Helicobacteraceae</taxon>
        <taxon>Helicobacter</taxon>
    </lineage>
</organism>
<comment type="caution">
    <text evidence="1">The sequence shown here is derived from an EMBL/GenBank/DDBJ whole genome shotgun (WGS) entry which is preliminary data.</text>
</comment>
<reference evidence="1 2" key="1">
    <citation type="journal article" date="2014" name="Genome Announc.">
        <title>Draft genome sequences of eight enterohepatic helicobacter species isolated from both laboratory and wild rodents.</title>
        <authorList>
            <person name="Sheh A."/>
            <person name="Shen Z."/>
            <person name="Fox J.G."/>
        </authorList>
    </citation>
    <scope>NUCLEOTIDE SEQUENCE [LARGE SCALE GENOMIC DNA]</scope>
    <source>
        <strain evidence="1 2">ATCC 49310</strain>
    </source>
</reference>
<dbReference type="Proteomes" id="UP000029861">
    <property type="component" value="Unassembled WGS sequence"/>
</dbReference>
<dbReference type="RefSeq" id="WP_034318387.1">
    <property type="nucleotide sequence ID" value="NZ_FZNF01000034.1"/>
</dbReference>
<dbReference type="EMBL" id="JRPK02000007">
    <property type="protein sequence ID" value="TLD98839.1"/>
    <property type="molecule type" value="Genomic_DNA"/>
</dbReference>
<evidence type="ECO:0000313" key="2">
    <source>
        <dbReference type="Proteomes" id="UP000029861"/>
    </source>
</evidence>
<name>A0A4U8TFH2_9HELI</name>
<proteinExistence type="predicted"/>
<dbReference type="STRING" id="50960.LS81_05620"/>
<accession>A0A4U8TFH2</accession>
<dbReference type="AlphaFoldDB" id="A0A4U8TFH2"/>
<sequence length="215" mass="24886">MQTIQLQSTHIMTKKLLQKKGAKALLSGSFQSAFYLFERAFWLDTHDLDSRIGLYLADMGIDFGQEAVGIYEFYQSILASEKRSDKQRVQRMILSLIEAFDNKTHNLSKAVQRSKTEAMDSYDAMSYADIKALLKTKDFKEIYSRLPLNTKLVFGEKGDFYEFLSLLVQNDYIEALLHYIDSLPRYDMELIPLIEAANNKLLEKNKAKKRQKVSK</sequence>
<gene>
    <name evidence="1" type="ORF">LS80_003205</name>
</gene>
<evidence type="ECO:0000313" key="1">
    <source>
        <dbReference type="EMBL" id="TLD98839.1"/>
    </source>
</evidence>
<evidence type="ECO:0008006" key="3">
    <source>
        <dbReference type="Google" id="ProtNLM"/>
    </source>
</evidence>
<protein>
    <recommendedName>
        <fullName evidence="3">Histidine kinase</fullName>
    </recommendedName>
</protein>